<keyword evidence="2" id="KW-1185">Reference proteome</keyword>
<dbReference type="EMBL" id="AXCM01008378">
    <property type="status" value="NOT_ANNOTATED_CDS"/>
    <property type="molecule type" value="Genomic_DNA"/>
</dbReference>
<proteinExistence type="predicted"/>
<protein>
    <submittedName>
        <fullName evidence="1">Uncharacterized protein</fullName>
    </submittedName>
</protein>
<dbReference type="Proteomes" id="UP000075883">
    <property type="component" value="Unassembled WGS sequence"/>
</dbReference>
<accession>A0A182M8C6</accession>
<reference evidence="1" key="2">
    <citation type="submission" date="2020-05" db="UniProtKB">
        <authorList>
            <consortium name="EnsemblMetazoa"/>
        </authorList>
    </citation>
    <scope>IDENTIFICATION</scope>
    <source>
        <strain evidence="1">A-37</strain>
    </source>
</reference>
<reference evidence="2" key="1">
    <citation type="submission" date="2013-09" db="EMBL/GenBank/DDBJ databases">
        <title>The Genome Sequence of Anopheles culicifacies species A.</title>
        <authorList>
            <consortium name="The Broad Institute Genomics Platform"/>
            <person name="Neafsey D.E."/>
            <person name="Besansky N."/>
            <person name="Howell P."/>
            <person name="Walton C."/>
            <person name="Young S.K."/>
            <person name="Zeng Q."/>
            <person name="Gargeya S."/>
            <person name="Fitzgerald M."/>
            <person name="Haas B."/>
            <person name="Abouelleil A."/>
            <person name="Allen A.W."/>
            <person name="Alvarado L."/>
            <person name="Arachchi H.M."/>
            <person name="Berlin A.M."/>
            <person name="Chapman S.B."/>
            <person name="Gainer-Dewar J."/>
            <person name="Goldberg J."/>
            <person name="Griggs A."/>
            <person name="Gujja S."/>
            <person name="Hansen M."/>
            <person name="Howarth C."/>
            <person name="Imamovic A."/>
            <person name="Ireland A."/>
            <person name="Larimer J."/>
            <person name="McCowan C."/>
            <person name="Murphy C."/>
            <person name="Pearson M."/>
            <person name="Poon T.W."/>
            <person name="Priest M."/>
            <person name="Roberts A."/>
            <person name="Saif S."/>
            <person name="Shea T."/>
            <person name="Sisk P."/>
            <person name="Sykes S."/>
            <person name="Wortman J."/>
            <person name="Nusbaum C."/>
            <person name="Birren B."/>
        </authorList>
    </citation>
    <scope>NUCLEOTIDE SEQUENCE [LARGE SCALE GENOMIC DNA]</scope>
    <source>
        <strain evidence="2">A-37</strain>
    </source>
</reference>
<evidence type="ECO:0000313" key="2">
    <source>
        <dbReference type="Proteomes" id="UP000075883"/>
    </source>
</evidence>
<organism evidence="1 2">
    <name type="scientific">Anopheles culicifacies</name>
    <dbReference type="NCBI Taxonomy" id="139723"/>
    <lineage>
        <taxon>Eukaryota</taxon>
        <taxon>Metazoa</taxon>
        <taxon>Ecdysozoa</taxon>
        <taxon>Arthropoda</taxon>
        <taxon>Hexapoda</taxon>
        <taxon>Insecta</taxon>
        <taxon>Pterygota</taxon>
        <taxon>Neoptera</taxon>
        <taxon>Endopterygota</taxon>
        <taxon>Diptera</taxon>
        <taxon>Nematocera</taxon>
        <taxon>Culicoidea</taxon>
        <taxon>Culicidae</taxon>
        <taxon>Anophelinae</taxon>
        <taxon>Anopheles</taxon>
        <taxon>culicifacies species complex</taxon>
    </lineage>
</organism>
<sequence length="148" mass="15285">MSYLPIRCAGKSWGDGPNGLTGAVGTGNGDTVLGRGFFASPLSETVPGEEAAEGDEDALLLLPDAVSARPTVVSTRLVGLVAVAMLPLLPPTLGELFTVTIVVPWCNMAVDDGDRLLVVVLDVWFGSRLVDEFVLSAAGFVPGCPDVS</sequence>
<dbReference type="AlphaFoldDB" id="A0A182M8C6"/>
<name>A0A182M8C6_9DIPT</name>
<evidence type="ECO:0000313" key="1">
    <source>
        <dbReference type="EnsemblMetazoa" id="ACUA011989-PA"/>
    </source>
</evidence>
<dbReference type="EnsemblMetazoa" id="ACUA011989-RA">
    <property type="protein sequence ID" value="ACUA011989-PA"/>
    <property type="gene ID" value="ACUA011989"/>
</dbReference>
<dbReference type="VEuPathDB" id="VectorBase:ACUA011989"/>